<gene>
    <name evidence="2" type="ORF">QTP81_12660</name>
</gene>
<keyword evidence="1" id="KW-1133">Transmembrane helix</keyword>
<evidence type="ECO:0000313" key="2">
    <source>
        <dbReference type="EMBL" id="MDM7861445.1"/>
    </source>
</evidence>
<proteinExistence type="predicted"/>
<dbReference type="EMBL" id="JAUCBP010000011">
    <property type="protein sequence ID" value="MDM7861445.1"/>
    <property type="molecule type" value="Genomic_DNA"/>
</dbReference>
<evidence type="ECO:0000313" key="3">
    <source>
        <dbReference type="Proteomes" id="UP001234343"/>
    </source>
</evidence>
<accession>A0ABT7SZ29</accession>
<comment type="caution">
    <text evidence="2">The sequence shown here is derived from an EMBL/GenBank/DDBJ whole genome shotgun (WGS) entry which is preliminary data.</text>
</comment>
<evidence type="ECO:0000256" key="1">
    <source>
        <dbReference type="SAM" id="Phobius"/>
    </source>
</evidence>
<reference evidence="2 3" key="1">
    <citation type="submission" date="2023-06" db="EMBL/GenBank/DDBJ databases">
        <title>Alteromonas sp. ASW11-36 isolated from intertidal sand.</title>
        <authorList>
            <person name="Li Y."/>
        </authorList>
    </citation>
    <scope>NUCLEOTIDE SEQUENCE [LARGE SCALE GENOMIC DNA]</scope>
    <source>
        <strain evidence="2 3">ASW11-36</strain>
    </source>
</reference>
<feature type="transmembrane region" description="Helical" evidence="1">
    <location>
        <begin position="6"/>
        <end position="30"/>
    </location>
</feature>
<name>A0ABT7SZ29_9ALTE</name>
<sequence>MALWISPILFGIAVVALVLGLSSIIMGIMSDKSGAEALKERIEYCYLGVASLAVCGLFGYLLA</sequence>
<dbReference type="Proteomes" id="UP001234343">
    <property type="component" value="Unassembled WGS sequence"/>
</dbReference>
<keyword evidence="1" id="KW-0472">Membrane</keyword>
<feature type="transmembrane region" description="Helical" evidence="1">
    <location>
        <begin position="42"/>
        <end position="62"/>
    </location>
</feature>
<keyword evidence="1" id="KW-0812">Transmembrane</keyword>
<keyword evidence="3" id="KW-1185">Reference proteome</keyword>
<dbReference type="RefSeq" id="WP_289365976.1">
    <property type="nucleotide sequence ID" value="NZ_JAUCBP010000011.1"/>
</dbReference>
<organism evidence="2 3">
    <name type="scientific">Alteromonas arenosi</name>
    <dbReference type="NCBI Taxonomy" id="3055817"/>
    <lineage>
        <taxon>Bacteria</taxon>
        <taxon>Pseudomonadati</taxon>
        <taxon>Pseudomonadota</taxon>
        <taxon>Gammaproteobacteria</taxon>
        <taxon>Alteromonadales</taxon>
        <taxon>Alteromonadaceae</taxon>
        <taxon>Alteromonas/Salinimonas group</taxon>
        <taxon>Alteromonas</taxon>
    </lineage>
</organism>
<protein>
    <submittedName>
        <fullName evidence="2">Uncharacterized protein</fullName>
    </submittedName>
</protein>